<gene>
    <name evidence="2" type="ORF">EST38_g14501</name>
</gene>
<evidence type="ECO:0000313" key="3">
    <source>
        <dbReference type="Proteomes" id="UP000290288"/>
    </source>
</evidence>
<feature type="compositionally biased region" description="Polar residues" evidence="1">
    <location>
        <begin position="8"/>
        <end position="22"/>
    </location>
</feature>
<organism evidence="2 3">
    <name type="scientific">Candolleomyces aberdarensis</name>
    <dbReference type="NCBI Taxonomy" id="2316362"/>
    <lineage>
        <taxon>Eukaryota</taxon>
        <taxon>Fungi</taxon>
        <taxon>Dikarya</taxon>
        <taxon>Basidiomycota</taxon>
        <taxon>Agaricomycotina</taxon>
        <taxon>Agaricomycetes</taxon>
        <taxon>Agaricomycetidae</taxon>
        <taxon>Agaricales</taxon>
        <taxon>Agaricineae</taxon>
        <taxon>Psathyrellaceae</taxon>
        <taxon>Candolleomyces</taxon>
    </lineage>
</organism>
<dbReference type="OrthoDB" id="10540407at2759"/>
<evidence type="ECO:0000256" key="1">
    <source>
        <dbReference type="SAM" id="MobiDB-lite"/>
    </source>
</evidence>
<comment type="caution">
    <text evidence="2">The sequence shown here is derived from an EMBL/GenBank/DDBJ whole genome shotgun (WGS) entry which is preliminary data.</text>
</comment>
<reference evidence="2 3" key="1">
    <citation type="submission" date="2019-01" db="EMBL/GenBank/DDBJ databases">
        <title>Draft genome sequence of Psathyrella aberdarensis IHI B618.</title>
        <authorList>
            <person name="Buettner E."/>
            <person name="Kellner H."/>
        </authorList>
    </citation>
    <scope>NUCLEOTIDE SEQUENCE [LARGE SCALE GENOMIC DNA]</scope>
    <source>
        <strain evidence="2 3">IHI B618</strain>
    </source>
</reference>
<dbReference type="Proteomes" id="UP000290288">
    <property type="component" value="Unassembled WGS sequence"/>
</dbReference>
<protein>
    <submittedName>
        <fullName evidence="2">Uncharacterized protein</fullName>
    </submittedName>
</protein>
<dbReference type="AlphaFoldDB" id="A0A4Q2CZI2"/>
<proteinExistence type="predicted"/>
<accession>A0A4Q2CZI2</accession>
<name>A0A4Q2CZI2_9AGAR</name>
<dbReference type="STRING" id="2316362.A0A4Q2CZI2"/>
<sequence>MLRIPSNLPLTTTPASKLPSTPKNDRLQHLQHFQPWTGAPTDLPIYMKIKGKYTTDHVPAEGPG</sequence>
<evidence type="ECO:0000313" key="2">
    <source>
        <dbReference type="EMBL" id="RXW11354.1"/>
    </source>
</evidence>
<keyword evidence="3" id="KW-1185">Reference proteome</keyword>
<dbReference type="EMBL" id="SDEE01001998">
    <property type="protein sequence ID" value="RXW11354.1"/>
    <property type="molecule type" value="Genomic_DNA"/>
</dbReference>
<feature type="region of interest" description="Disordered" evidence="1">
    <location>
        <begin position="1"/>
        <end position="24"/>
    </location>
</feature>